<dbReference type="SUPFAM" id="SSF56436">
    <property type="entry name" value="C-type lectin-like"/>
    <property type="match status" value="1"/>
</dbReference>
<dbReference type="Pfam" id="PF03781">
    <property type="entry name" value="FGE-sulfatase"/>
    <property type="match status" value="1"/>
</dbReference>
<evidence type="ECO:0000313" key="2">
    <source>
        <dbReference type="EMBL" id="WNZ22480.1"/>
    </source>
</evidence>
<reference evidence="2" key="1">
    <citation type="submission" date="2020-05" db="EMBL/GenBank/DDBJ databases">
        <authorList>
            <person name="Zhu T."/>
            <person name="Keshari N."/>
            <person name="Lu X."/>
        </authorList>
    </citation>
    <scope>NUCLEOTIDE SEQUENCE</scope>
    <source>
        <strain evidence="2">NK1-12</strain>
    </source>
</reference>
<accession>A0AA96WCL4</accession>
<dbReference type="RefSeq" id="WP_316433933.1">
    <property type="nucleotide sequence ID" value="NZ_CP053586.1"/>
</dbReference>
<dbReference type="AlphaFoldDB" id="A0AA96WCL4"/>
<name>A0AA96WCL4_9CYAN</name>
<dbReference type="EMBL" id="CP053586">
    <property type="protein sequence ID" value="WNZ22480.1"/>
    <property type="molecule type" value="Genomic_DNA"/>
</dbReference>
<proteinExistence type="predicted"/>
<gene>
    <name evidence="2" type="ORF">HJG54_06130</name>
</gene>
<dbReference type="InterPro" id="IPR005532">
    <property type="entry name" value="SUMF_dom"/>
</dbReference>
<dbReference type="Gene3D" id="3.90.1580.10">
    <property type="entry name" value="paralog of FGE (formylglycine-generating enzyme)"/>
    <property type="match status" value="1"/>
</dbReference>
<dbReference type="InterPro" id="IPR051043">
    <property type="entry name" value="Sulfatase_Mod_Factor_Kinase"/>
</dbReference>
<organism evidence="2">
    <name type="scientific">Leptolyngbya sp. NK1-12</name>
    <dbReference type="NCBI Taxonomy" id="2547451"/>
    <lineage>
        <taxon>Bacteria</taxon>
        <taxon>Bacillati</taxon>
        <taxon>Cyanobacteriota</taxon>
        <taxon>Cyanophyceae</taxon>
        <taxon>Leptolyngbyales</taxon>
        <taxon>Leptolyngbyaceae</taxon>
        <taxon>Leptolyngbya group</taxon>
        <taxon>Leptolyngbya</taxon>
    </lineage>
</organism>
<dbReference type="InterPro" id="IPR016187">
    <property type="entry name" value="CTDL_fold"/>
</dbReference>
<dbReference type="PANTHER" id="PTHR23150">
    <property type="entry name" value="SULFATASE MODIFYING FACTOR 1, 2"/>
    <property type="match status" value="1"/>
</dbReference>
<dbReference type="GO" id="GO:0120147">
    <property type="term" value="F:formylglycine-generating oxidase activity"/>
    <property type="evidence" value="ECO:0007669"/>
    <property type="project" value="TreeGrafter"/>
</dbReference>
<dbReference type="InterPro" id="IPR042095">
    <property type="entry name" value="SUMF_sf"/>
</dbReference>
<protein>
    <submittedName>
        <fullName evidence="2">Formylglycine-generating enzyme family protein</fullName>
    </submittedName>
</protein>
<dbReference type="PANTHER" id="PTHR23150:SF19">
    <property type="entry name" value="FORMYLGLYCINE-GENERATING ENZYME"/>
    <property type="match status" value="1"/>
</dbReference>
<sequence length="296" mass="32780">MTSLPQLSVVQFNILTVDPRGQPQSQQSQSAQVYCELVNGVSLELVAIPAGSFLMGAPKTEPGWHPSQGPQHTVNLNPIWIGKYPVTQAQWRAVAALPLVNQPLASHPACFVEENRPVEQVSWYEAIEFCLRLSHHTGRSYRLPSEAEWEYACRAGTTTPFYFGETLTTDLANYSGVNWDYQGKICSKGAYGQGPEGVDRRETTKVGELGSANTFGLYDMHGQVREWCQDCWHRSYEGAPTDGSAWTEADGQQRILRGGSWNSSPNACRSAFRNKLDADAQLYDVGFRVVSDGLPM</sequence>
<feature type="domain" description="Sulfatase-modifying factor enzyme-like" evidence="1">
    <location>
        <begin position="44"/>
        <end position="290"/>
    </location>
</feature>
<evidence type="ECO:0000259" key="1">
    <source>
        <dbReference type="Pfam" id="PF03781"/>
    </source>
</evidence>